<reference evidence="1 2" key="1">
    <citation type="journal article" date="2015" name="Genome Biol.">
        <title>Comparative genomics of Steinernema reveals deeply conserved gene regulatory networks.</title>
        <authorList>
            <person name="Dillman A.R."/>
            <person name="Macchietto M."/>
            <person name="Porter C.F."/>
            <person name="Rogers A."/>
            <person name="Williams B."/>
            <person name="Antoshechkin I."/>
            <person name="Lee M.M."/>
            <person name="Goodwin Z."/>
            <person name="Lu X."/>
            <person name="Lewis E.E."/>
            <person name="Goodrich-Blair H."/>
            <person name="Stock S.P."/>
            <person name="Adams B.J."/>
            <person name="Sternberg P.W."/>
            <person name="Mortazavi A."/>
        </authorList>
    </citation>
    <scope>NUCLEOTIDE SEQUENCE [LARGE SCALE GENOMIC DNA]</scope>
    <source>
        <strain evidence="1 2">ALL</strain>
    </source>
</reference>
<name>A0A4U5MJ84_STECR</name>
<reference evidence="1 2" key="2">
    <citation type="journal article" date="2019" name="G3 (Bethesda)">
        <title>Hybrid Assembly of the Genome of the Entomopathogenic Nematode Steinernema carpocapsae Identifies the X-Chromosome.</title>
        <authorList>
            <person name="Serra L."/>
            <person name="Macchietto M."/>
            <person name="Macias-Munoz A."/>
            <person name="McGill C.J."/>
            <person name="Rodriguez I.M."/>
            <person name="Rodriguez B."/>
            <person name="Murad R."/>
            <person name="Mortazavi A."/>
        </authorList>
    </citation>
    <scope>NUCLEOTIDE SEQUENCE [LARGE SCALE GENOMIC DNA]</scope>
    <source>
        <strain evidence="1 2">ALL</strain>
    </source>
</reference>
<proteinExistence type="predicted"/>
<dbReference type="AlphaFoldDB" id="A0A4U5MJ84"/>
<comment type="caution">
    <text evidence="1">The sequence shown here is derived from an EMBL/GenBank/DDBJ whole genome shotgun (WGS) entry which is preliminary data.</text>
</comment>
<gene>
    <name evidence="1" type="ORF">L596_021599</name>
</gene>
<dbReference type="EMBL" id="AZBU02000007">
    <property type="protein sequence ID" value="TKR69436.1"/>
    <property type="molecule type" value="Genomic_DNA"/>
</dbReference>
<sequence length="75" mass="8537">MAHRSITIINIAKKCNHVDVRVFYELTKVAIKAEREASERCGRTKTAAMVVARSPLAKLKRGDVRMKQQQHGRYA</sequence>
<evidence type="ECO:0000313" key="2">
    <source>
        <dbReference type="Proteomes" id="UP000298663"/>
    </source>
</evidence>
<protein>
    <submittedName>
        <fullName evidence="1">Uncharacterized protein</fullName>
    </submittedName>
</protein>
<organism evidence="1 2">
    <name type="scientific">Steinernema carpocapsae</name>
    <name type="common">Entomopathogenic nematode</name>
    <dbReference type="NCBI Taxonomy" id="34508"/>
    <lineage>
        <taxon>Eukaryota</taxon>
        <taxon>Metazoa</taxon>
        <taxon>Ecdysozoa</taxon>
        <taxon>Nematoda</taxon>
        <taxon>Chromadorea</taxon>
        <taxon>Rhabditida</taxon>
        <taxon>Tylenchina</taxon>
        <taxon>Panagrolaimomorpha</taxon>
        <taxon>Strongyloidoidea</taxon>
        <taxon>Steinernematidae</taxon>
        <taxon>Steinernema</taxon>
    </lineage>
</organism>
<accession>A0A4U5MJ84</accession>
<dbReference type="Proteomes" id="UP000298663">
    <property type="component" value="Unassembled WGS sequence"/>
</dbReference>
<keyword evidence="2" id="KW-1185">Reference proteome</keyword>
<evidence type="ECO:0000313" key="1">
    <source>
        <dbReference type="EMBL" id="TKR69436.1"/>
    </source>
</evidence>